<evidence type="ECO:0000313" key="3">
    <source>
        <dbReference type="Proteomes" id="UP000188268"/>
    </source>
</evidence>
<dbReference type="Gramene" id="OMO81204">
    <property type="protein sequence ID" value="OMO81204"/>
    <property type="gene ID" value="CCACVL1_12552"/>
</dbReference>
<name>A0A1R3IF59_COCAP</name>
<dbReference type="EMBL" id="AWWV01010207">
    <property type="protein sequence ID" value="OMO81204.1"/>
    <property type="molecule type" value="Genomic_DNA"/>
</dbReference>
<sequence length="24" mass="2643">MASYLRNTGFSNSSMSSIQEIDGF</sequence>
<protein>
    <submittedName>
        <fullName evidence="2">Uncharacterized protein</fullName>
    </submittedName>
</protein>
<evidence type="ECO:0000313" key="2">
    <source>
        <dbReference type="EMBL" id="OMO81204.1"/>
    </source>
</evidence>
<dbReference type="Proteomes" id="UP000188268">
    <property type="component" value="Unassembled WGS sequence"/>
</dbReference>
<proteinExistence type="predicted"/>
<gene>
    <name evidence="2" type="ORF">CCACVL1_12552</name>
</gene>
<feature type="region of interest" description="Disordered" evidence="1">
    <location>
        <begin position="1"/>
        <end position="24"/>
    </location>
</feature>
<comment type="caution">
    <text evidence="2">The sequence shown here is derived from an EMBL/GenBank/DDBJ whole genome shotgun (WGS) entry which is preliminary data.</text>
</comment>
<evidence type="ECO:0000256" key="1">
    <source>
        <dbReference type="SAM" id="MobiDB-lite"/>
    </source>
</evidence>
<keyword evidence="3" id="KW-1185">Reference proteome</keyword>
<reference evidence="2 3" key="1">
    <citation type="submission" date="2013-09" db="EMBL/GenBank/DDBJ databases">
        <title>Corchorus capsularis genome sequencing.</title>
        <authorList>
            <person name="Alam M."/>
            <person name="Haque M.S."/>
            <person name="Islam M.S."/>
            <person name="Emdad E.M."/>
            <person name="Islam M.M."/>
            <person name="Ahmed B."/>
            <person name="Halim A."/>
            <person name="Hossen Q.M.M."/>
            <person name="Hossain M.Z."/>
            <person name="Ahmed R."/>
            <person name="Khan M.M."/>
            <person name="Islam R."/>
            <person name="Rashid M.M."/>
            <person name="Khan S.A."/>
            <person name="Rahman M.S."/>
            <person name="Alam M."/>
        </authorList>
    </citation>
    <scope>NUCLEOTIDE SEQUENCE [LARGE SCALE GENOMIC DNA]</scope>
    <source>
        <strain evidence="3">cv. CVL-1</strain>
        <tissue evidence="2">Whole seedling</tissue>
    </source>
</reference>
<dbReference type="AlphaFoldDB" id="A0A1R3IF59"/>
<organism evidence="2 3">
    <name type="scientific">Corchorus capsularis</name>
    <name type="common">Jute</name>
    <dbReference type="NCBI Taxonomy" id="210143"/>
    <lineage>
        <taxon>Eukaryota</taxon>
        <taxon>Viridiplantae</taxon>
        <taxon>Streptophyta</taxon>
        <taxon>Embryophyta</taxon>
        <taxon>Tracheophyta</taxon>
        <taxon>Spermatophyta</taxon>
        <taxon>Magnoliopsida</taxon>
        <taxon>eudicotyledons</taxon>
        <taxon>Gunneridae</taxon>
        <taxon>Pentapetalae</taxon>
        <taxon>rosids</taxon>
        <taxon>malvids</taxon>
        <taxon>Malvales</taxon>
        <taxon>Malvaceae</taxon>
        <taxon>Grewioideae</taxon>
        <taxon>Apeibeae</taxon>
        <taxon>Corchorus</taxon>
    </lineage>
</organism>
<accession>A0A1R3IF59</accession>